<dbReference type="InterPro" id="IPR046848">
    <property type="entry name" value="E_motif"/>
</dbReference>
<reference evidence="4" key="1">
    <citation type="submission" date="2023-02" db="EMBL/GenBank/DDBJ databases">
        <title>Genome of toxic invasive species Heracleum sosnowskyi carries increased number of genes despite the absence of recent whole-genome duplications.</title>
        <authorList>
            <person name="Schelkunov M."/>
            <person name="Shtratnikova V."/>
            <person name="Makarenko M."/>
            <person name="Klepikova A."/>
            <person name="Omelchenko D."/>
            <person name="Novikova G."/>
            <person name="Obukhova E."/>
            <person name="Bogdanov V."/>
            <person name="Penin A."/>
            <person name="Logacheva M."/>
        </authorList>
    </citation>
    <scope>NUCLEOTIDE SEQUENCE</scope>
    <source>
        <strain evidence="4">Hsosn_3</strain>
        <tissue evidence="4">Leaf</tissue>
    </source>
</reference>
<feature type="repeat" description="PPR" evidence="3">
    <location>
        <begin position="790"/>
        <end position="824"/>
    </location>
</feature>
<dbReference type="InterPro" id="IPR002885">
    <property type="entry name" value="PPR_rpt"/>
</dbReference>
<dbReference type="FunFam" id="1.25.40.10:FF:000073">
    <property type="entry name" value="Pentatricopeptide repeat-containing protein chloroplastic"/>
    <property type="match status" value="1"/>
</dbReference>
<dbReference type="Pfam" id="PF20431">
    <property type="entry name" value="E_motif"/>
    <property type="match status" value="1"/>
</dbReference>
<feature type="repeat" description="PPR" evidence="3">
    <location>
        <begin position="252"/>
        <end position="282"/>
    </location>
</feature>
<dbReference type="FunFam" id="1.25.40.10:FF:000309">
    <property type="entry name" value="Pentatricopeptide repeat-containing protein, chloroplastic"/>
    <property type="match status" value="1"/>
</dbReference>
<comment type="caution">
    <text evidence="4">The sequence shown here is derived from an EMBL/GenBank/DDBJ whole genome shotgun (WGS) entry which is preliminary data.</text>
</comment>
<feature type="repeat" description="PPR" evidence="3">
    <location>
        <begin position="384"/>
        <end position="418"/>
    </location>
</feature>
<keyword evidence="5" id="KW-1185">Reference proteome</keyword>
<feature type="repeat" description="PPR" evidence="3">
    <location>
        <begin position="217"/>
        <end position="251"/>
    </location>
</feature>
<protein>
    <submittedName>
        <fullName evidence="4">Pentatricopeptide repeat-containing protein, mitochondrial</fullName>
    </submittedName>
</protein>
<dbReference type="FunFam" id="1.25.40.10:FF:000453">
    <property type="entry name" value="Pentatricopeptide repeat-containing protein mitochondrial"/>
    <property type="match status" value="1"/>
</dbReference>
<feature type="repeat" description="PPR" evidence="3">
    <location>
        <begin position="116"/>
        <end position="150"/>
    </location>
</feature>
<dbReference type="NCBIfam" id="TIGR00756">
    <property type="entry name" value="PPR"/>
    <property type="match status" value="8"/>
</dbReference>
<evidence type="ECO:0000256" key="2">
    <source>
        <dbReference type="ARBA" id="ARBA00022737"/>
    </source>
</evidence>
<accession>A0AAD8HSD2</accession>
<dbReference type="AlphaFoldDB" id="A0AAD8HSD2"/>
<dbReference type="Proteomes" id="UP001237642">
    <property type="component" value="Unassembled WGS sequence"/>
</dbReference>
<evidence type="ECO:0000256" key="3">
    <source>
        <dbReference type="PROSITE-ProRule" id="PRU00708"/>
    </source>
</evidence>
<dbReference type="FunFam" id="1.25.40.10:FF:000690">
    <property type="entry name" value="Pentatricopeptide repeat-containing protein"/>
    <property type="match status" value="1"/>
</dbReference>
<evidence type="ECO:0000256" key="1">
    <source>
        <dbReference type="ARBA" id="ARBA00006643"/>
    </source>
</evidence>
<dbReference type="Pfam" id="PF13041">
    <property type="entry name" value="PPR_2"/>
    <property type="match status" value="7"/>
</dbReference>
<dbReference type="EMBL" id="JAUIZM010000008">
    <property type="protein sequence ID" value="KAK1371245.1"/>
    <property type="molecule type" value="Genomic_DNA"/>
</dbReference>
<evidence type="ECO:0000313" key="5">
    <source>
        <dbReference type="Proteomes" id="UP001237642"/>
    </source>
</evidence>
<gene>
    <name evidence="4" type="ORF">POM88_037337</name>
</gene>
<dbReference type="InterPro" id="IPR050421">
    <property type="entry name" value="PPR"/>
</dbReference>
<dbReference type="GO" id="GO:0003729">
    <property type="term" value="F:mRNA binding"/>
    <property type="evidence" value="ECO:0007669"/>
    <property type="project" value="UniProtKB-ARBA"/>
</dbReference>
<dbReference type="PROSITE" id="PS51375">
    <property type="entry name" value="PPR"/>
    <property type="match status" value="8"/>
</dbReference>
<feature type="repeat" description="PPR" evidence="3">
    <location>
        <begin position="283"/>
        <end position="317"/>
    </location>
</feature>
<dbReference type="PANTHER" id="PTHR47928">
    <property type="entry name" value="REPEAT-CONTAINING PROTEIN, PUTATIVE-RELATED"/>
    <property type="match status" value="1"/>
</dbReference>
<keyword evidence="2" id="KW-0677">Repeat</keyword>
<organism evidence="4 5">
    <name type="scientific">Heracleum sosnowskyi</name>
    <dbReference type="NCBI Taxonomy" id="360622"/>
    <lineage>
        <taxon>Eukaryota</taxon>
        <taxon>Viridiplantae</taxon>
        <taxon>Streptophyta</taxon>
        <taxon>Embryophyta</taxon>
        <taxon>Tracheophyta</taxon>
        <taxon>Spermatophyta</taxon>
        <taxon>Magnoliopsida</taxon>
        <taxon>eudicotyledons</taxon>
        <taxon>Gunneridae</taxon>
        <taxon>Pentapetalae</taxon>
        <taxon>asterids</taxon>
        <taxon>campanulids</taxon>
        <taxon>Apiales</taxon>
        <taxon>Apiaceae</taxon>
        <taxon>Apioideae</taxon>
        <taxon>apioid superclade</taxon>
        <taxon>Tordylieae</taxon>
        <taxon>Tordyliinae</taxon>
        <taxon>Heracleum</taxon>
    </lineage>
</organism>
<feature type="repeat" description="PPR" evidence="3">
    <location>
        <begin position="485"/>
        <end position="519"/>
    </location>
</feature>
<dbReference type="Pfam" id="PF01535">
    <property type="entry name" value="PPR"/>
    <property type="match status" value="5"/>
</dbReference>
<dbReference type="InterPro" id="IPR011990">
    <property type="entry name" value="TPR-like_helical_dom_sf"/>
</dbReference>
<reference evidence="4" key="2">
    <citation type="submission" date="2023-05" db="EMBL/GenBank/DDBJ databases">
        <authorList>
            <person name="Schelkunov M.I."/>
        </authorList>
    </citation>
    <scope>NUCLEOTIDE SEQUENCE</scope>
    <source>
        <strain evidence="4">Hsosn_3</strain>
        <tissue evidence="4">Leaf</tissue>
    </source>
</reference>
<dbReference type="PANTHER" id="PTHR47928:SF145">
    <property type="entry name" value="OS02G0555100 PROTEIN"/>
    <property type="match status" value="1"/>
</dbReference>
<comment type="similarity">
    <text evidence="1">Belongs to the PPR family. PCMP-H subfamily.</text>
</comment>
<proteinExistence type="inferred from homology"/>
<feature type="repeat" description="PPR" evidence="3">
    <location>
        <begin position="758"/>
        <end position="788"/>
    </location>
</feature>
<sequence length="1018" mass="113095">MRHIATYRALLPQKLDLFHQQKGLFATHQSPQLTTIELLLKICLQHCKNLQTRVVFDEIPQRVKNSLQVCKLVHSQSLKLGFGLEGKLGNALVSLYAKCGNLEFADKAFSRLLERDTLAWNSILSMYSKRGMVEDVLWCFGSMRNCGVVPNQFTFAIVFSGCGRVVNVKLGRQVHCDVIKMGYEVSHFCEGSLIDMYAKCGCVVDARSVFDAAVDPDTVSWTAMISGYVQSGYPDEALSVFDDMQKLGREPDQVVFGTIINACMSLGRLDEARRLFSEMPSPSDISWNVMISGHAQRGYEVEAVRYFRNMTNSGIKPTRSTFGSVLSAIANLSNLDYGMQVHPLATKLGLDSNVYVGSSMLNMYAKCRKMEAAREIFDALDEKNIVMWNAMLGGYVQNGYVYEVVELFTEMRNSGFEADEYSYTSILSACAALKNIRMGRQLHSLIIKNKFGSKLYAGNALVDMYAKSSALNDARKQFDLIRNRDHVSWNAIIVGYVQNEEEEDAFNLFRKMRSEGVPPDEASLASILSACSNIQSCEKGIQVHCSLIKYGLETSLFAGSSLIDMYVKCGDTGAAHKVYSRMTERSVVSINALIAGYSQTNIEEAVHILKSMLDRELRPSEVTFACLLDGCNGPSKLHFGKQLHSAIIKVGLPYEDEYLSVSLLGMYLNSQEKEDAALLFSELPSPKSTVLWTVAISGHTQNDCCEEAILLFYEMRHHNSMPDQATFVSVLKACAVSASLSNGGEVHCLVFRTGFDSDESTCSALVDMYAKCGDITSSAQVFGEMLNKRDVISWNSMIVGFAKNGHAENALKTFCEMKQANIKPDEVTFLGVLGACSHAGWVSEGRRIFDTMTGYYKIKPRVDHCACMIDLLGRSGLLEEAEALIDKLEFQHEPMIWAAYLGSCKLHGDDIRGKLAAEKLFELEPQSSSPYVLLSNIYAASGNWDAVNLVRREMKEKQVIKFPGCSWIVLGNKTNLFVAGDDSHPDSDDIREFLKDLTASMKDDSYVAECKSCIQIEG</sequence>
<name>A0AAD8HSD2_9APIA</name>
<dbReference type="Gene3D" id="1.25.40.10">
    <property type="entry name" value="Tetratricopeptide repeat domain"/>
    <property type="match status" value="6"/>
</dbReference>
<evidence type="ECO:0000313" key="4">
    <source>
        <dbReference type="EMBL" id="KAK1371245.1"/>
    </source>
</evidence>